<sequence length="447" mass="50044">MATPRTPNYYVIQLQGDYTNSKGSVSTAMELTMELELMKEQRIIKRRSMEGKGGEVRRLHIIYFLSRMGRVEQPHLIRVHHLNRNGVYLRDVKRWLSDLRGKEMAEAFAWSYKRKYKTGYVWQDLLNDDLITPISDNEYVLKGSQITGLHLDPCEKNASTLKQQEVEIEVEDENEGRQQRASTGEASEGHPDSKIHTPMKTSSEIIEESPPFSSETSTVTDYSMKFEEDKSLERSKQEMSERDLSFENSSSSSFYSNPINKKSKTKKKKKTNNVEKSSAAPSSSFASFTKSKSHSSGASQVFRNLMTCGAVDTKDSALVMMNCPDKTMNKLDCRAEKLGGSARILGTPRKHQQQQHSGRISFDGTEGLKKKGEFANLKAASAAFKPVATPSCSQCGKSFKPEKMHTHMKSCRGKKASAKSAAAVEKTPSRPANSCNTDSVPGYFLTH</sequence>
<keyword evidence="4" id="KW-0132">Cell division</keyword>
<feature type="compositionally biased region" description="Basic residues" evidence="9">
    <location>
        <begin position="261"/>
        <end position="271"/>
    </location>
</feature>
<comment type="subcellular location">
    <subcellularLocation>
        <location evidence="1">Cell membrane</location>
        <topology evidence="1">Peripheral membrane protein</topology>
        <orientation evidence="1">Cytoplasmic side</orientation>
    </subcellularLocation>
</comment>
<evidence type="ECO:0000256" key="1">
    <source>
        <dbReference type="ARBA" id="ARBA00004413"/>
    </source>
</evidence>
<dbReference type="Proteomes" id="UP001227230">
    <property type="component" value="Chromosome 13"/>
</dbReference>
<evidence type="ECO:0000256" key="9">
    <source>
        <dbReference type="SAM" id="MobiDB-lite"/>
    </source>
</evidence>
<dbReference type="PANTHER" id="PTHR31083">
    <property type="entry name" value="UPSTREAM OF FLC PROTEIN (DUF966)"/>
    <property type="match status" value="1"/>
</dbReference>
<keyword evidence="12" id="KW-1185">Reference proteome</keyword>
<evidence type="ECO:0000256" key="2">
    <source>
        <dbReference type="ARBA" id="ARBA00022473"/>
    </source>
</evidence>
<keyword evidence="2" id="KW-0217">Developmental protein</keyword>
<evidence type="ECO:0000256" key="7">
    <source>
        <dbReference type="ARBA" id="ARBA00024211"/>
    </source>
</evidence>
<evidence type="ECO:0000256" key="5">
    <source>
        <dbReference type="ARBA" id="ARBA00023136"/>
    </source>
</evidence>
<organism evidence="11 12">
    <name type="scientific">Vitis vinifera</name>
    <name type="common">Grape</name>
    <dbReference type="NCBI Taxonomy" id="29760"/>
    <lineage>
        <taxon>Eukaryota</taxon>
        <taxon>Viridiplantae</taxon>
        <taxon>Streptophyta</taxon>
        <taxon>Embryophyta</taxon>
        <taxon>Tracheophyta</taxon>
        <taxon>Spermatophyta</taxon>
        <taxon>Magnoliopsida</taxon>
        <taxon>eudicotyledons</taxon>
        <taxon>Gunneridae</taxon>
        <taxon>Pentapetalae</taxon>
        <taxon>rosids</taxon>
        <taxon>Vitales</taxon>
        <taxon>Vitaceae</taxon>
        <taxon>Viteae</taxon>
        <taxon>Vitis</taxon>
    </lineage>
</organism>
<dbReference type="PANTHER" id="PTHR31083:SF5">
    <property type="entry name" value="PROTEIN SOSEKI 1"/>
    <property type="match status" value="1"/>
</dbReference>
<dbReference type="EMBL" id="CP126660">
    <property type="protein sequence ID" value="WKA02537.1"/>
    <property type="molecule type" value="Genomic_DNA"/>
</dbReference>
<keyword evidence="3" id="KW-1003">Cell membrane</keyword>
<dbReference type="Pfam" id="PF06136">
    <property type="entry name" value="SOK"/>
    <property type="match status" value="1"/>
</dbReference>
<accession>A0ABY9D6Y1</accession>
<feature type="compositionally biased region" description="Polar residues" evidence="9">
    <location>
        <begin position="430"/>
        <end position="439"/>
    </location>
</feature>
<protein>
    <recommendedName>
        <fullName evidence="10">SOSEKI DIX-like domain-containing protein</fullName>
    </recommendedName>
</protein>
<gene>
    <name evidence="11" type="ORF">VitviT2T_020712</name>
</gene>
<dbReference type="InterPro" id="IPR048351">
    <property type="entry name" value="SOK_DIX"/>
</dbReference>
<name>A0ABY9D6Y1_VITVI</name>
<feature type="compositionally biased region" description="Low complexity" evidence="9">
    <location>
        <begin position="246"/>
        <end position="257"/>
    </location>
</feature>
<keyword evidence="5" id="KW-0472">Membrane</keyword>
<evidence type="ECO:0000313" key="11">
    <source>
        <dbReference type="EMBL" id="WKA02537.1"/>
    </source>
</evidence>
<evidence type="ECO:0000259" key="10">
    <source>
        <dbReference type="Pfam" id="PF06136"/>
    </source>
</evidence>
<feature type="region of interest" description="Disordered" evidence="9">
    <location>
        <begin position="167"/>
        <end position="292"/>
    </location>
</feature>
<evidence type="ECO:0000313" key="12">
    <source>
        <dbReference type="Proteomes" id="UP001227230"/>
    </source>
</evidence>
<feature type="domain" description="SOSEKI DIX-like" evidence="10">
    <location>
        <begin position="60"/>
        <end position="146"/>
    </location>
</feature>
<evidence type="ECO:0000256" key="6">
    <source>
        <dbReference type="ARBA" id="ARBA00023306"/>
    </source>
</evidence>
<comment type="similarity">
    <text evidence="7">Belongs to the SOSEKI family.</text>
</comment>
<evidence type="ECO:0000256" key="8">
    <source>
        <dbReference type="ARBA" id="ARBA00046534"/>
    </source>
</evidence>
<evidence type="ECO:0000256" key="4">
    <source>
        <dbReference type="ARBA" id="ARBA00022618"/>
    </source>
</evidence>
<dbReference type="InterPro" id="IPR010369">
    <property type="entry name" value="SOK"/>
</dbReference>
<keyword evidence="6" id="KW-0131">Cell cycle</keyword>
<dbReference type="PIRSF" id="PIRSF031043">
    <property type="entry name" value="UCP031043"/>
    <property type="match status" value="1"/>
</dbReference>
<evidence type="ECO:0000256" key="3">
    <source>
        <dbReference type="ARBA" id="ARBA00022475"/>
    </source>
</evidence>
<feature type="compositionally biased region" description="Low complexity" evidence="9">
    <location>
        <begin position="201"/>
        <end position="220"/>
    </location>
</feature>
<reference evidence="11 12" key="1">
    <citation type="journal article" date="2023" name="Hortic Res">
        <title>The complete reference genome for grapevine (Vitis vinifera L.) genetics and breeding.</title>
        <authorList>
            <person name="Shi X."/>
            <person name="Cao S."/>
            <person name="Wang X."/>
            <person name="Huang S."/>
            <person name="Wang Y."/>
            <person name="Liu Z."/>
            <person name="Liu W."/>
            <person name="Leng X."/>
            <person name="Peng Y."/>
            <person name="Wang N."/>
            <person name="Wang Y."/>
            <person name="Ma Z."/>
            <person name="Xu X."/>
            <person name="Zhang F."/>
            <person name="Xue H."/>
            <person name="Zhong H."/>
            <person name="Wang Y."/>
            <person name="Zhang K."/>
            <person name="Velt A."/>
            <person name="Avia K."/>
            <person name="Holtgrawe D."/>
            <person name="Grimplet J."/>
            <person name="Matus J.T."/>
            <person name="Ware D."/>
            <person name="Wu X."/>
            <person name="Wang H."/>
            <person name="Liu C."/>
            <person name="Fang Y."/>
            <person name="Rustenholz C."/>
            <person name="Cheng Z."/>
            <person name="Xiao H."/>
            <person name="Zhou Y."/>
        </authorList>
    </citation>
    <scope>NUCLEOTIDE SEQUENCE [LARGE SCALE GENOMIC DNA]</scope>
    <source>
        <strain evidence="12">cv. Pinot noir / PN40024</strain>
        <tissue evidence="11">Leaf</tissue>
    </source>
</reference>
<dbReference type="InterPro" id="IPR021182">
    <property type="entry name" value="SOK_magnoliopsida"/>
</dbReference>
<proteinExistence type="inferred from homology"/>
<feature type="compositionally biased region" description="Basic and acidic residues" evidence="9">
    <location>
        <begin position="224"/>
        <end position="245"/>
    </location>
</feature>
<comment type="subunit">
    <text evidence="8">Homodimer. Forms long polymer filaments with other SOKs proteins polymers (e.g. SOK1, SOK2, SOK3 and SOK4) crucial for polar localization and biological activity. Binds to ANGUSTIFOLIA (AN).</text>
</comment>
<feature type="compositionally biased region" description="Low complexity" evidence="9">
    <location>
        <begin position="274"/>
        <end position="292"/>
    </location>
</feature>
<feature type="region of interest" description="Disordered" evidence="9">
    <location>
        <begin position="424"/>
        <end position="447"/>
    </location>
</feature>